<evidence type="ECO:0000313" key="4">
    <source>
        <dbReference type="Proteomes" id="UP000284403"/>
    </source>
</evidence>
<gene>
    <name evidence="3" type="ORF">Tco025E_08563</name>
</gene>
<feature type="non-terminal residue" evidence="3">
    <location>
        <position position="1"/>
    </location>
</feature>
<evidence type="ECO:0000256" key="1">
    <source>
        <dbReference type="SAM" id="MobiDB-lite"/>
    </source>
</evidence>
<dbReference type="Gene3D" id="2.60.120.200">
    <property type="match status" value="1"/>
</dbReference>
<dbReference type="Pfam" id="PF22925">
    <property type="entry name" value="TS_C"/>
    <property type="match status" value="1"/>
</dbReference>
<evidence type="ECO:0000313" key="3">
    <source>
        <dbReference type="EMBL" id="RNF01605.1"/>
    </source>
</evidence>
<sequence length="190" mass="20635">VTVNDPKDGASVFGVRFNGTDSAGNRLGLLCSGDKKWVVKSRTGETVAQAARCEPSKPYRVLLTLQEGSFSFFVNGTPLKPAGADAAALAKKDSEEIAHFYFGADDGMRDAGGSVTVTNAQLFNRAFTPEEEEYGDAYGDNEEEEGEDEEEDDKDDYDEEDEDDAEEGGDDDEEDLDAEDFASYTFEDSA</sequence>
<evidence type="ECO:0000259" key="2">
    <source>
        <dbReference type="Pfam" id="PF22925"/>
    </source>
</evidence>
<dbReference type="RefSeq" id="XP_029224492.1">
    <property type="nucleotide sequence ID" value="XM_029375409.1"/>
</dbReference>
<dbReference type="GeneID" id="40322174"/>
<dbReference type="InterPro" id="IPR013320">
    <property type="entry name" value="ConA-like_dom_sf"/>
</dbReference>
<dbReference type="Proteomes" id="UP000284403">
    <property type="component" value="Unassembled WGS sequence"/>
</dbReference>
<feature type="domain" description="Trans-sialidase C-terminal" evidence="2">
    <location>
        <begin position="5"/>
        <end position="128"/>
    </location>
</feature>
<dbReference type="EMBL" id="MKKU01000816">
    <property type="protein sequence ID" value="RNF01605.1"/>
    <property type="molecule type" value="Genomic_DNA"/>
</dbReference>
<keyword evidence="4" id="KW-1185">Reference proteome</keyword>
<proteinExistence type="predicted"/>
<dbReference type="SUPFAM" id="SSF49899">
    <property type="entry name" value="Concanavalin A-like lectins/glucanases"/>
    <property type="match status" value="1"/>
</dbReference>
<dbReference type="AlphaFoldDB" id="A0A3R7N7J9"/>
<organism evidence="3 4">
    <name type="scientific">Trypanosoma conorhini</name>
    <dbReference type="NCBI Taxonomy" id="83891"/>
    <lineage>
        <taxon>Eukaryota</taxon>
        <taxon>Discoba</taxon>
        <taxon>Euglenozoa</taxon>
        <taxon>Kinetoplastea</taxon>
        <taxon>Metakinetoplastina</taxon>
        <taxon>Trypanosomatida</taxon>
        <taxon>Trypanosomatidae</taxon>
        <taxon>Trypanosoma</taxon>
    </lineage>
</organism>
<dbReference type="InterPro" id="IPR055239">
    <property type="entry name" value="TS_C"/>
</dbReference>
<dbReference type="OrthoDB" id="10532360at2759"/>
<protein>
    <submittedName>
        <fullName evidence="3">Putative trans-sialidase</fullName>
    </submittedName>
</protein>
<reference evidence="3 4" key="1">
    <citation type="journal article" date="2018" name="BMC Genomics">
        <title>Genomic comparison of Trypanosoma conorhini and Trypanosoma rangeli to Trypanosoma cruzi strains of high and low virulence.</title>
        <authorList>
            <person name="Bradwell K.R."/>
            <person name="Koparde V.N."/>
            <person name="Matveyev A.V."/>
            <person name="Serrano M.G."/>
            <person name="Alves J.M."/>
            <person name="Parikh H."/>
            <person name="Huang B."/>
            <person name="Lee V."/>
            <person name="Espinosa-Alvarez O."/>
            <person name="Ortiz P.A."/>
            <person name="Costa-Martins A.G."/>
            <person name="Teixeira M.M."/>
            <person name="Buck G.A."/>
        </authorList>
    </citation>
    <scope>NUCLEOTIDE SEQUENCE [LARGE SCALE GENOMIC DNA]</scope>
    <source>
        <strain evidence="3 4">025E</strain>
    </source>
</reference>
<feature type="region of interest" description="Disordered" evidence="1">
    <location>
        <begin position="126"/>
        <end position="190"/>
    </location>
</feature>
<accession>A0A3R7N7J9</accession>
<comment type="caution">
    <text evidence="3">The sequence shown here is derived from an EMBL/GenBank/DDBJ whole genome shotgun (WGS) entry which is preliminary data.</text>
</comment>
<feature type="compositionally biased region" description="Acidic residues" evidence="1">
    <location>
        <begin position="129"/>
        <end position="180"/>
    </location>
</feature>
<name>A0A3R7N7J9_9TRYP</name>